<evidence type="ECO:0000313" key="4">
    <source>
        <dbReference type="Proteomes" id="UP000055590"/>
    </source>
</evidence>
<proteinExistence type="predicted"/>
<dbReference type="EMBL" id="CP012332">
    <property type="protein sequence ID" value="AKU92132.1"/>
    <property type="molecule type" value="Genomic_DNA"/>
</dbReference>
<gene>
    <name evidence="3" type="ORF">AKJ08_2519</name>
</gene>
<organism evidence="3 4">
    <name type="scientific">Vulgatibacter incomptus</name>
    <dbReference type="NCBI Taxonomy" id="1391653"/>
    <lineage>
        <taxon>Bacteria</taxon>
        <taxon>Pseudomonadati</taxon>
        <taxon>Myxococcota</taxon>
        <taxon>Myxococcia</taxon>
        <taxon>Myxococcales</taxon>
        <taxon>Cystobacterineae</taxon>
        <taxon>Vulgatibacteraceae</taxon>
        <taxon>Vulgatibacter</taxon>
    </lineage>
</organism>
<protein>
    <submittedName>
        <fullName evidence="3">Uncharacterized protein</fullName>
    </submittedName>
</protein>
<evidence type="ECO:0000256" key="2">
    <source>
        <dbReference type="SAM" id="SignalP"/>
    </source>
</evidence>
<dbReference type="KEGG" id="vin:AKJ08_2519"/>
<keyword evidence="4" id="KW-1185">Reference proteome</keyword>
<evidence type="ECO:0000256" key="1">
    <source>
        <dbReference type="SAM" id="MobiDB-lite"/>
    </source>
</evidence>
<sequence length="132" mass="14187">MRYGLVVYGCMVILALLPASSEAAGKAPDQQRGAAAKPGPRSAPRKASAAVTPPPATQKATEPVEAGGGDGQALRRGERVEFDARLIQGQTAKAGAVYLFERVSSDLSSMVRERRSYRREIVEEVFPQETDR</sequence>
<feature type="region of interest" description="Disordered" evidence="1">
    <location>
        <begin position="24"/>
        <end position="77"/>
    </location>
</feature>
<dbReference type="OrthoDB" id="5382534at2"/>
<feature type="chain" id="PRO_5005465459" evidence="2">
    <location>
        <begin position="24"/>
        <end position="132"/>
    </location>
</feature>
<dbReference type="Proteomes" id="UP000055590">
    <property type="component" value="Chromosome"/>
</dbReference>
<keyword evidence="2" id="KW-0732">Signal</keyword>
<dbReference type="AlphaFoldDB" id="A0A0K1PF46"/>
<evidence type="ECO:0000313" key="3">
    <source>
        <dbReference type="EMBL" id="AKU92132.1"/>
    </source>
</evidence>
<reference evidence="3 4" key="1">
    <citation type="submission" date="2015-08" db="EMBL/GenBank/DDBJ databases">
        <authorList>
            <person name="Babu N.S."/>
            <person name="Beckwith C.J."/>
            <person name="Beseler K.G."/>
            <person name="Brison A."/>
            <person name="Carone J.V."/>
            <person name="Caskin T.P."/>
            <person name="Diamond M."/>
            <person name="Durham M.E."/>
            <person name="Foxe J.M."/>
            <person name="Go M."/>
            <person name="Henderson B.A."/>
            <person name="Jones I.B."/>
            <person name="McGettigan J.A."/>
            <person name="Micheletti S.J."/>
            <person name="Nasrallah M.E."/>
            <person name="Ortiz D."/>
            <person name="Piller C.R."/>
            <person name="Privatt S.R."/>
            <person name="Schneider S.L."/>
            <person name="Sharp S."/>
            <person name="Smith T.C."/>
            <person name="Stanton J.D."/>
            <person name="Ullery H.E."/>
            <person name="Wilson R.J."/>
            <person name="Serrano M.G."/>
            <person name="Buck G."/>
            <person name="Lee V."/>
            <person name="Wang Y."/>
            <person name="Carvalho R."/>
            <person name="Voegtly L."/>
            <person name="Shi R."/>
            <person name="Duckworth R."/>
            <person name="Johnson A."/>
            <person name="Loviza R."/>
            <person name="Walstead R."/>
            <person name="Shah Z."/>
            <person name="Kiflezghi M."/>
            <person name="Wade K."/>
            <person name="Ball S.L."/>
            <person name="Bradley K.W."/>
            <person name="Asai D.J."/>
            <person name="Bowman C.A."/>
            <person name="Russell D.A."/>
            <person name="Pope W.H."/>
            <person name="Jacobs-Sera D."/>
            <person name="Hendrix R.W."/>
            <person name="Hatfull G.F."/>
        </authorList>
    </citation>
    <scope>NUCLEOTIDE SEQUENCE [LARGE SCALE GENOMIC DNA]</scope>
    <source>
        <strain evidence="3 4">DSM 27710</strain>
    </source>
</reference>
<feature type="signal peptide" evidence="2">
    <location>
        <begin position="1"/>
        <end position="23"/>
    </location>
</feature>
<accession>A0A0K1PF46</accession>
<dbReference type="STRING" id="1391653.AKJ08_2519"/>
<dbReference type="RefSeq" id="WP_050726347.1">
    <property type="nucleotide sequence ID" value="NZ_CP012332.1"/>
</dbReference>
<name>A0A0K1PF46_9BACT</name>